<dbReference type="InterPro" id="IPR045234">
    <property type="entry name" value="Unkempt-like"/>
</dbReference>
<feature type="region of interest" description="Disordered" evidence="6">
    <location>
        <begin position="1"/>
        <end position="23"/>
    </location>
</feature>
<feature type="compositionally biased region" description="Pro residues" evidence="6">
    <location>
        <begin position="581"/>
        <end position="595"/>
    </location>
</feature>
<feature type="region of interest" description="Disordered" evidence="6">
    <location>
        <begin position="694"/>
        <end position="771"/>
    </location>
</feature>
<evidence type="ECO:0000259" key="8">
    <source>
        <dbReference type="PROSITE" id="PS50864"/>
    </source>
</evidence>
<feature type="region of interest" description="Disordered" evidence="6">
    <location>
        <begin position="42"/>
        <end position="109"/>
    </location>
</feature>
<dbReference type="Pfam" id="PF01342">
    <property type="entry name" value="SAND"/>
    <property type="match status" value="1"/>
</dbReference>
<keyword evidence="1 5" id="KW-0479">Metal-binding</keyword>
<feature type="region of interest" description="Disordered" evidence="6">
    <location>
        <begin position="296"/>
        <end position="333"/>
    </location>
</feature>
<feature type="compositionally biased region" description="Low complexity" evidence="6">
    <location>
        <begin position="760"/>
        <end position="771"/>
    </location>
</feature>
<dbReference type="SMART" id="SM00356">
    <property type="entry name" value="ZnF_C3H1"/>
    <property type="match status" value="2"/>
</dbReference>
<feature type="compositionally biased region" description="Low complexity" evidence="6">
    <location>
        <begin position="257"/>
        <end position="271"/>
    </location>
</feature>
<dbReference type="Pfam" id="PF25512">
    <property type="entry name" value="zf-CCCH_AtC3H23"/>
    <property type="match status" value="1"/>
</dbReference>
<reference evidence="9" key="1">
    <citation type="submission" date="2015-08" db="EMBL/GenBank/DDBJ databases">
        <authorList>
            <person name="Babu N.S."/>
            <person name="Beckwith C.J."/>
            <person name="Beseler K.G."/>
            <person name="Brison A."/>
            <person name="Carone J.V."/>
            <person name="Caskin T.P."/>
            <person name="Diamond M."/>
            <person name="Durham M.E."/>
            <person name="Foxe J.M."/>
            <person name="Go M."/>
            <person name="Henderson B.A."/>
            <person name="Jones I.B."/>
            <person name="McGettigan J.A."/>
            <person name="Micheletti S.J."/>
            <person name="Nasrallah M.E."/>
            <person name="Ortiz D."/>
            <person name="Piller C.R."/>
            <person name="Privatt S.R."/>
            <person name="Schneider S.L."/>
            <person name="Sharp S."/>
            <person name="Smith T.C."/>
            <person name="Stanton J.D."/>
            <person name="Ullery H.E."/>
            <person name="Wilson R.J."/>
            <person name="Serrano M.G."/>
            <person name="Buck G."/>
            <person name="Lee V."/>
            <person name="Wang Y."/>
            <person name="Carvalho R."/>
            <person name="Voegtly L."/>
            <person name="Shi R."/>
            <person name="Duckworth R."/>
            <person name="Johnson A."/>
            <person name="Loviza R."/>
            <person name="Walstead R."/>
            <person name="Shah Z."/>
            <person name="Kiflezghi M."/>
            <person name="Wade K."/>
            <person name="Ball S.L."/>
            <person name="Bradley K.W."/>
            <person name="Asai D.J."/>
            <person name="Bowman C.A."/>
            <person name="Russell D.A."/>
            <person name="Pope W.H."/>
            <person name="Jacobs-Sera D."/>
            <person name="Hendrix R.W."/>
            <person name="Hatfull G.F."/>
        </authorList>
    </citation>
    <scope>NUCLEOTIDE SEQUENCE</scope>
</reference>
<name>A0A1D2A9F1_AUXPR</name>
<feature type="compositionally biased region" description="Low complexity" evidence="6">
    <location>
        <begin position="296"/>
        <end position="313"/>
    </location>
</feature>
<feature type="non-terminal residue" evidence="9">
    <location>
        <position position="1"/>
    </location>
</feature>
<protein>
    <recommendedName>
        <fullName evidence="10">C3H1-type domain-containing protein</fullName>
    </recommendedName>
</protein>
<dbReference type="InterPro" id="IPR000571">
    <property type="entry name" value="Znf_CCCH"/>
</dbReference>
<evidence type="ECO:0000256" key="1">
    <source>
        <dbReference type="ARBA" id="ARBA00022723"/>
    </source>
</evidence>
<evidence type="ECO:0000313" key="9">
    <source>
        <dbReference type="EMBL" id="JAT75808.1"/>
    </source>
</evidence>
<feature type="compositionally biased region" description="Basic and acidic residues" evidence="6">
    <location>
        <begin position="244"/>
        <end position="256"/>
    </location>
</feature>
<feature type="region of interest" description="Disordered" evidence="6">
    <location>
        <begin position="657"/>
        <end position="677"/>
    </location>
</feature>
<dbReference type="Gene3D" id="4.10.1000.10">
    <property type="entry name" value="Zinc finger, CCCH-type"/>
    <property type="match status" value="1"/>
</dbReference>
<evidence type="ECO:0000256" key="4">
    <source>
        <dbReference type="ARBA" id="ARBA00023125"/>
    </source>
</evidence>
<dbReference type="InterPro" id="IPR057444">
    <property type="entry name" value="Znf-CCCH_AtC3H23-like"/>
</dbReference>
<keyword evidence="4" id="KW-0238">DNA-binding</keyword>
<gene>
    <name evidence="9" type="ORF">g.61948</name>
</gene>
<evidence type="ECO:0000256" key="6">
    <source>
        <dbReference type="SAM" id="MobiDB-lite"/>
    </source>
</evidence>
<keyword evidence="2 5" id="KW-0863">Zinc-finger</keyword>
<evidence type="ECO:0000256" key="3">
    <source>
        <dbReference type="ARBA" id="ARBA00022833"/>
    </source>
</evidence>
<feature type="zinc finger region" description="C3H1-type" evidence="5">
    <location>
        <begin position="157"/>
        <end position="185"/>
    </location>
</feature>
<dbReference type="GO" id="GO:0008270">
    <property type="term" value="F:zinc ion binding"/>
    <property type="evidence" value="ECO:0007669"/>
    <property type="project" value="UniProtKB-KW"/>
</dbReference>
<sequence length="771" mass="80118">GRLRQGQAPRLLPSRACPPSPPDSVTGTITCVWYAFHVWRETGDSPRPRPPVRPSRSFGSGPRGKRRSVVACPSLRPRMSSTPSSAERKGMTTVAQASTTGPEPAAEDENATYKSDAFRMQCMKVLPCSKRYVHDWTECPFAHPQEKARRRDPRVFSYTGIACPNMKKDGQCPMRDHCPYAHNVFEYWLHPTRYRTQLCNDGGSCRRKICFFAHSLDELRVPAVKPFVSPEALAAAASAAGPGDSRRSSSSHHDSSGRPSLDSAASVASGQQAGGGAGPAGAQSLPSLVAVLDAARGQQAGRGGTPRAASWGGEEAGGGAGRQPRADPGLSAALGALQGSPGFDHQARGVVEVVASLLAQDRLAPAQASIILQQMLPSSTLELLHNALAATGAAAVQAPAYAPRAASLGSYQAAQEAQARAAAGGASEQARRSMEDSRYASLLQAYNSVERAYQPSQVTAEQLSRLQMMQSLSALQQQQQQQLGRQQQQQGYPSFHEQRAAHVQLHAQRLAGTGSPDVGPTGHGAPGPGPGPEWSVDSRGSHPQQGQGWAGGAPGAQAHAKRELPGGSPDPGDALAAGPPAKRPTPSSEPAPGTNPPGAQATVAVTCGAMHGRLHIADQRVACECQACELKPEAERLMSCTQFEVHAGAGSAKKWKTSLKVPPGAEPEVRAGGNGMPIGRWLDLRGYEAGRAGARPRQEGQGAGGGAGASPAQPATERPVRAVQPRRADSTSASFGSRAGEAEEGGQSATAGQFVKAESAAHGGAAAAAAA</sequence>
<evidence type="ECO:0000259" key="7">
    <source>
        <dbReference type="PROSITE" id="PS50103"/>
    </source>
</evidence>
<dbReference type="PROSITE" id="PS50103">
    <property type="entry name" value="ZF_C3H1"/>
    <property type="match status" value="1"/>
</dbReference>
<feature type="region of interest" description="Disordered" evidence="6">
    <location>
        <begin position="238"/>
        <end position="281"/>
    </location>
</feature>
<dbReference type="AlphaFoldDB" id="A0A1D2A9F1"/>
<keyword evidence="3 5" id="KW-0862">Zinc</keyword>
<feature type="compositionally biased region" description="Low complexity" evidence="6">
    <location>
        <begin position="565"/>
        <end position="580"/>
    </location>
</feature>
<accession>A0A1D2A9F1</accession>
<organism evidence="9">
    <name type="scientific">Auxenochlorella protothecoides</name>
    <name type="common">Green microalga</name>
    <name type="synonym">Chlorella protothecoides</name>
    <dbReference type="NCBI Taxonomy" id="3075"/>
    <lineage>
        <taxon>Eukaryota</taxon>
        <taxon>Viridiplantae</taxon>
        <taxon>Chlorophyta</taxon>
        <taxon>core chlorophytes</taxon>
        <taxon>Trebouxiophyceae</taxon>
        <taxon>Chlorellales</taxon>
        <taxon>Chlorellaceae</taxon>
        <taxon>Auxenochlorella</taxon>
    </lineage>
</organism>
<proteinExistence type="predicted"/>
<feature type="domain" description="C3H1-type" evidence="7">
    <location>
        <begin position="157"/>
        <end position="185"/>
    </location>
</feature>
<dbReference type="EMBL" id="GDKF01002814">
    <property type="protein sequence ID" value="JAT75808.1"/>
    <property type="molecule type" value="Transcribed_RNA"/>
</dbReference>
<dbReference type="InterPro" id="IPR000770">
    <property type="entry name" value="SAND_dom"/>
</dbReference>
<evidence type="ECO:0000256" key="5">
    <source>
        <dbReference type="PROSITE-ProRule" id="PRU00723"/>
    </source>
</evidence>
<feature type="non-terminal residue" evidence="9">
    <location>
        <position position="771"/>
    </location>
</feature>
<dbReference type="PANTHER" id="PTHR14493">
    <property type="entry name" value="UNKEMPT FAMILY MEMBER"/>
    <property type="match status" value="1"/>
</dbReference>
<feature type="domain" description="SAND" evidence="8">
    <location>
        <begin position="589"/>
        <end position="685"/>
    </location>
</feature>
<dbReference type="SUPFAM" id="SSF63763">
    <property type="entry name" value="SAND domain-like"/>
    <property type="match status" value="1"/>
</dbReference>
<dbReference type="PROSITE" id="PS50864">
    <property type="entry name" value="SAND"/>
    <property type="match status" value="1"/>
</dbReference>
<evidence type="ECO:0008006" key="10">
    <source>
        <dbReference type="Google" id="ProtNLM"/>
    </source>
</evidence>
<dbReference type="InterPro" id="IPR010919">
    <property type="entry name" value="SAND-like_dom_sf"/>
</dbReference>
<dbReference type="GO" id="GO:0003677">
    <property type="term" value="F:DNA binding"/>
    <property type="evidence" value="ECO:0007669"/>
    <property type="project" value="UniProtKB-KW"/>
</dbReference>
<dbReference type="PANTHER" id="PTHR14493:SF50">
    <property type="entry name" value="RING FINGER PROTEIN UNKEMPT"/>
    <property type="match status" value="1"/>
</dbReference>
<feature type="region of interest" description="Disordered" evidence="6">
    <location>
        <begin position="511"/>
        <end position="599"/>
    </location>
</feature>
<evidence type="ECO:0000256" key="2">
    <source>
        <dbReference type="ARBA" id="ARBA00022771"/>
    </source>
</evidence>
<dbReference type="Gene3D" id="3.10.390.10">
    <property type="entry name" value="SAND domain-like"/>
    <property type="match status" value="1"/>
</dbReference>